<dbReference type="AlphaFoldDB" id="A0A2S8A703"/>
<evidence type="ECO:0008006" key="3">
    <source>
        <dbReference type="Google" id="ProtNLM"/>
    </source>
</evidence>
<name>A0A2S8A703_9FLAO</name>
<proteinExistence type="predicted"/>
<keyword evidence="2" id="KW-1185">Reference proteome</keyword>
<reference evidence="1 2" key="1">
    <citation type="submission" date="2018-02" db="EMBL/GenBank/DDBJ databases">
        <title>Genome sequences of Apibacter spp., gut symbionts of Asian honey bees.</title>
        <authorList>
            <person name="Kwong W.K."/>
            <person name="Steele M.I."/>
            <person name="Moran N.A."/>
        </authorList>
    </citation>
    <scope>NUCLEOTIDE SEQUENCE [LARGE SCALE GENOMIC DNA]</scope>
    <source>
        <strain evidence="2">wkB301</strain>
    </source>
</reference>
<comment type="caution">
    <text evidence="1">The sequence shown here is derived from an EMBL/GenBank/DDBJ whole genome shotgun (WGS) entry which is preliminary data.</text>
</comment>
<dbReference type="RefSeq" id="WP_105191889.1">
    <property type="nucleotide sequence ID" value="NZ_PSZM01000046.1"/>
</dbReference>
<accession>A0A2S8A703</accession>
<protein>
    <recommendedName>
        <fullName evidence="3">DNA-binding protein</fullName>
    </recommendedName>
</protein>
<sequence length="69" mass="8153">MTTEQIKKKLQVGDYILASKMLKTTPENVRTRFNRNKPDVLDALSIIIINRENLIKEYRFRKISSVKDE</sequence>
<evidence type="ECO:0000313" key="2">
    <source>
        <dbReference type="Proteomes" id="UP000238042"/>
    </source>
</evidence>
<gene>
    <name evidence="1" type="ORF">C4S77_10675</name>
</gene>
<evidence type="ECO:0000313" key="1">
    <source>
        <dbReference type="EMBL" id="PQL90355.1"/>
    </source>
</evidence>
<dbReference type="Proteomes" id="UP000238042">
    <property type="component" value="Unassembled WGS sequence"/>
</dbReference>
<organism evidence="1 2">
    <name type="scientific">Apibacter adventoris</name>
    <dbReference type="NCBI Taxonomy" id="1679466"/>
    <lineage>
        <taxon>Bacteria</taxon>
        <taxon>Pseudomonadati</taxon>
        <taxon>Bacteroidota</taxon>
        <taxon>Flavobacteriia</taxon>
        <taxon>Flavobacteriales</taxon>
        <taxon>Weeksellaceae</taxon>
        <taxon>Apibacter</taxon>
    </lineage>
</organism>
<dbReference type="EMBL" id="PSZM01000046">
    <property type="protein sequence ID" value="PQL90355.1"/>
    <property type="molecule type" value="Genomic_DNA"/>
</dbReference>
<dbReference type="OrthoDB" id="1367257at2"/>